<comment type="cofactor">
    <cofactor evidence="1">
        <name>pantetheine 4'-phosphate</name>
        <dbReference type="ChEBI" id="CHEBI:47942"/>
    </cofactor>
</comment>
<dbReference type="GO" id="GO:0072330">
    <property type="term" value="P:monocarboxylic acid biosynthetic process"/>
    <property type="evidence" value="ECO:0007669"/>
    <property type="project" value="UniProtKB-ARBA"/>
</dbReference>
<dbReference type="InterPro" id="IPR036736">
    <property type="entry name" value="ACP-like_sf"/>
</dbReference>
<dbReference type="InterPro" id="IPR025110">
    <property type="entry name" value="AMP-bd_C"/>
</dbReference>
<dbReference type="InterPro" id="IPR020806">
    <property type="entry name" value="PKS_PP-bd"/>
</dbReference>
<evidence type="ECO:0000256" key="3">
    <source>
        <dbReference type="ARBA" id="ARBA00022553"/>
    </source>
</evidence>
<proteinExistence type="predicted"/>
<dbReference type="EMBL" id="QHHU01000166">
    <property type="protein sequence ID" value="RSM33956.1"/>
    <property type="molecule type" value="Genomic_DNA"/>
</dbReference>
<evidence type="ECO:0000313" key="5">
    <source>
        <dbReference type="EMBL" id="RSM33956.1"/>
    </source>
</evidence>
<dbReference type="OrthoDB" id="3243414at2"/>
<comment type="caution">
    <text evidence="5">The sequence shown here is derived from an EMBL/GenBank/DDBJ whole genome shotgun (WGS) entry which is preliminary data.</text>
</comment>
<dbReference type="InterPro" id="IPR000873">
    <property type="entry name" value="AMP-dep_synth/lig_dom"/>
</dbReference>
<evidence type="ECO:0000256" key="1">
    <source>
        <dbReference type="ARBA" id="ARBA00001957"/>
    </source>
</evidence>
<dbReference type="PANTHER" id="PTHR45527">
    <property type="entry name" value="NONRIBOSOMAL PEPTIDE SYNTHETASE"/>
    <property type="match status" value="1"/>
</dbReference>
<dbReference type="GO" id="GO:0031177">
    <property type="term" value="F:phosphopantetheine binding"/>
    <property type="evidence" value="ECO:0007669"/>
    <property type="project" value="InterPro"/>
</dbReference>
<dbReference type="SMART" id="SM00823">
    <property type="entry name" value="PKS_PP"/>
    <property type="match status" value="1"/>
</dbReference>
<dbReference type="FunFam" id="2.30.38.10:FF:000001">
    <property type="entry name" value="Non-ribosomal peptide synthetase PvdI"/>
    <property type="match status" value="1"/>
</dbReference>
<dbReference type="Pfam" id="PF00501">
    <property type="entry name" value="AMP-binding"/>
    <property type="match status" value="1"/>
</dbReference>
<dbReference type="GO" id="GO:0005829">
    <property type="term" value="C:cytosol"/>
    <property type="evidence" value="ECO:0007669"/>
    <property type="project" value="TreeGrafter"/>
</dbReference>
<dbReference type="AlphaFoldDB" id="A0A428VT04"/>
<dbReference type="FunFam" id="1.10.1200.10:FF:000016">
    <property type="entry name" value="Non-ribosomal peptide synthase"/>
    <property type="match status" value="1"/>
</dbReference>
<dbReference type="SUPFAM" id="SSF56801">
    <property type="entry name" value="Acetyl-CoA synthetase-like"/>
    <property type="match status" value="1"/>
</dbReference>
<gene>
    <name evidence="5" type="ORF">DMA12_48880</name>
</gene>
<dbReference type="Gene3D" id="3.30.300.30">
    <property type="match status" value="1"/>
</dbReference>
<dbReference type="Gene3D" id="3.40.50.1820">
    <property type="entry name" value="alpha/beta hydrolase"/>
    <property type="match status" value="1"/>
</dbReference>
<dbReference type="GO" id="GO:0043041">
    <property type="term" value="P:amino acid activation for nonribosomal peptide biosynthetic process"/>
    <property type="evidence" value="ECO:0007669"/>
    <property type="project" value="TreeGrafter"/>
</dbReference>
<dbReference type="InterPro" id="IPR042099">
    <property type="entry name" value="ANL_N_sf"/>
</dbReference>
<dbReference type="SUPFAM" id="SSF47336">
    <property type="entry name" value="ACP-like"/>
    <property type="match status" value="1"/>
</dbReference>
<dbReference type="Proteomes" id="UP000286716">
    <property type="component" value="Unassembled WGS sequence"/>
</dbReference>
<dbReference type="Gene3D" id="3.40.50.12780">
    <property type="entry name" value="N-terminal domain of ligase-like"/>
    <property type="match status" value="1"/>
</dbReference>
<accession>A0A428VT04</accession>
<feature type="non-terminal residue" evidence="5">
    <location>
        <position position="1"/>
    </location>
</feature>
<feature type="domain" description="Carrier" evidence="4">
    <location>
        <begin position="209"/>
        <end position="284"/>
    </location>
</feature>
<dbReference type="InterPro" id="IPR029058">
    <property type="entry name" value="AB_hydrolase_fold"/>
</dbReference>
<dbReference type="InterPro" id="IPR045851">
    <property type="entry name" value="AMP-bd_C_sf"/>
</dbReference>
<evidence type="ECO:0000256" key="2">
    <source>
        <dbReference type="ARBA" id="ARBA00022450"/>
    </source>
</evidence>
<keyword evidence="2" id="KW-0596">Phosphopantetheine</keyword>
<evidence type="ECO:0000313" key="6">
    <source>
        <dbReference type="Proteomes" id="UP000286716"/>
    </source>
</evidence>
<reference evidence="5 6" key="1">
    <citation type="submission" date="2018-05" db="EMBL/GenBank/DDBJ databases">
        <title>Evolution of GPA BGCs.</title>
        <authorList>
            <person name="Waglechner N."/>
            <person name="Wright G.D."/>
        </authorList>
    </citation>
    <scope>NUCLEOTIDE SEQUENCE [LARGE SCALE GENOMIC DNA]</scope>
    <source>
        <strain evidence="5 6">DSM 5908</strain>
    </source>
</reference>
<dbReference type="Pfam" id="PF00550">
    <property type="entry name" value="PP-binding"/>
    <property type="match status" value="1"/>
</dbReference>
<dbReference type="InterPro" id="IPR009081">
    <property type="entry name" value="PP-bd_ACP"/>
</dbReference>
<keyword evidence="6" id="KW-1185">Reference proteome</keyword>
<protein>
    <submittedName>
        <fullName evidence="5">Non-ribosomal peptide synthetase</fullName>
    </submittedName>
</protein>
<organism evidence="5 6">
    <name type="scientific">Amycolatopsis balhimycina DSM 5908</name>
    <dbReference type="NCBI Taxonomy" id="1081091"/>
    <lineage>
        <taxon>Bacteria</taxon>
        <taxon>Bacillati</taxon>
        <taxon>Actinomycetota</taxon>
        <taxon>Actinomycetes</taxon>
        <taxon>Pseudonocardiales</taxon>
        <taxon>Pseudonocardiaceae</taxon>
        <taxon>Amycolatopsis</taxon>
    </lineage>
</organism>
<evidence type="ECO:0000259" key="4">
    <source>
        <dbReference type="PROSITE" id="PS50075"/>
    </source>
</evidence>
<dbReference type="GO" id="GO:0044550">
    <property type="term" value="P:secondary metabolite biosynthetic process"/>
    <property type="evidence" value="ECO:0007669"/>
    <property type="project" value="TreeGrafter"/>
</dbReference>
<name>A0A428VT04_AMYBA</name>
<dbReference type="PANTHER" id="PTHR45527:SF1">
    <property type="entry name" value="FATTY ACID SYNTHASE"/>
    <property type="match status" value="1"/>
</dbReference>
<dbReference type="PROSITE" id="PS50075">
    <property type="entry name" value="CARRIER"/>
    <property type="match status" value="1"/>
</dbReference>
<sequence length="298" mass="31657">HDLAPDIQGSVIGRGLPGLSVFVLDEWLQPVPVGVVGELYVAGSQVARGYVNRAGLTGERFVACPFVPGQRMYRTGDRARWTADGQLVFAGRADDQVKIRGHRVEPGEVRVVLAESPVVAQAVVTAREDVPGDVRLVAYVVPTEEAKDTGTAGEIAGKVRAHAAARLPGYLCPSAVTVLDVLPSTPNGKLDVAALPAPDYASARRTSRGPANEREAALCAAFAEILAVPEVGVEDDFFVLGGHSLLATRLVARVRASMGAELPIEELFATPTPAGLATWLAEHGDRTEHIRPALRRMR</sequence>
<dbReference type="Pfam" id="PF13193">
    <property type="entry name" value="AMP-binding_C"/>
    <property type="match status" value="1"/>
</dbReference>
<keyword evidence="3" id="KW-0597">Phosphoprotein</keyword>